<evidence type="ECO:0000256" key="1">
    <source>
        <dbReference type="SAM" id="Phobius"/>
    </source>
</evidence>
<dbReference type="InterPro" id="IPR012337">
    <property type="entry name" value="RNaseH-like_sf"/>
</dbReference>
<sequence>MFARWNLKRILTVTIDNASSNDLAIKYLKKIFNLWDGCVLNYEFMHMRCAAHILNLVVKDGLKDVNVSILKVRAAVKYVRSSPSRLQKLKSCVEEENITSKGLVCLDIETRWNSTYLMLKTALVFSKAFKNMKTKLSPYTKELMKQPVGGAPDDEYWNKIQTLCVQAAVGAVLVLSSLLLVAGATTGVLVLVVDTGFFCSGIAGLQLVSCSLFICWFCHSLLSPACCY</sequence>
<keyword evidence="1" id="KW-1133">Transmembrane helix</keyword>
<dbReference type="SUPFAM" id="SSF53098">
    <property type="entry name" value="Ribonuclease H-like"/>
    <property type="match status" value="1"/>
</dbReference>
<feature type="transmembrane region" description="Helical" evidence="1">
    <location>
        <begin position="167"/>
        <end position="191"/>
    </location>
</feature>
<proteinExistence type="predicted"/>
<keyword evidence="1" id="KW-0812">Transmembrane</keyword>
<name>A0A803MMG0_CHEQI</name>
<dbReference type="AlphaFoldDB" id="A0A803MMG0"/>
<reference evidence="2" key="1">
    <citation type="journal article" date="2017" name="Nature">
        <title>The genome of Chenopodium quinoa.</title>
        <authorList>
            <person name="Jarvis D.E."/>
            <person name="Ho Y.S."/>
            <person name="Lightfoot D.J."/>
            <person name="Schmoeckel S.M."/>
            <person name="Li B."/>
            <person name="Borm T.J.A."/>
            <person name="Ohyanagi H."/>
            <person name="Mineta K."/>
            <person name="Michell C.T."/>
            <person name="Saber N."/>
            <person name="Kharbatia N.M."/>
            <person name="Rupper R.R."/>
            <person name="Sharp A.R."/>
            <person name="Dally N."/>
            <person name="Boughton B.A."/>
            <person name="Woo Y.H."/>
            <person name="Gao G."/>
            <person name="Schijlen E.G.W.M."/>
            <person name="Guo X."/>
            <person name="Momin A.A."/>
            <person name="Negrao S."/>
            <person name="Al-Babili S."/>
            <person name="Gehring C."/>
            <person name="Roessner U."/>
            <person name="Jung C."/>
            <person name="Murphy K."/>
            <person name="Arold S.T."/>
            <person name="Gojobori T."/>
            <person name="van der Linden C.G."/>
            <person name="van Loo E.N."/>
            <person name="Jellen E.N."/>
            <person name="Maughan P.J."/>
            <person name="Tester M."/>
        </authorList>
    </citation>
    <scope>NUCLEOTIDE SEQUENCE [LARGE SCALE GENOMIC DNA]</scope>
    <source>
        <strain evidence="2">cv. PI 614886</strain>
    </source>
</reference>
<evidence type="ECO:0008006" key="4">
    <source>
        <dbReference type="Google" id="ProtNLM"/>
    </source>
</evidence>
<feature type="transmembrane region" description="Helical" evidence="1">
    <location>
        <begin position="203"/>
        <end position="222"/>
    </location>
</feature>
<organism evidence="2 3">
    <name type="scientific">Chenopodium quinoa</name>
    <name type="common">Quinoa</name>
    <dbReference type="NCBI Taxonomy" id="63459"/>
    <lineage>
        <taxon>Eukaryota</taxon>
        <taxon>Viridiplantae</taxon>
        <taxon>Streptophyta</taxon>
        <taxon>Embryophyta</taxon>
        <taxon>Tracheophyta</taxon>
        <taxon>Spermatophyta</taxon>
        <taxon>Magnoliopsida</taxon>
        <taxon>eudicotyledons</taxon>
        <taxon>Gunneridae</taxon>
        <taxon>Pentapetalae</taxon>
        <taxon>Caryophyllales</taxon>
        <taxon>Chenopodiaceae</taxon>
        <taxon>Chenopodioideae</taxon>
        <taxon>Atripliceae</taxon>
        <taxon>Chenopodium</taxon>
    </lineage>
</organism>
<dbReference type="Gramene" id="AUR62032461-RA">
    <property type="protein sequence ID" value="AUR62032461-RA:cds"/>
    <property type="gene ID" value="AUR62032461"/>
</dbReference>
<protein>
    <recommendedName>
        <fullName evidence="4">AC transposase</fullName>
    </recommendedName>
</protein>
<reference evidence="2" key="2">
    <citation type="submission" date="2021-03" db="UniProtKB">
        <authorList>
            <consortium name="EnsemblPlants"/>
        </authorList>
    </citation>
    <scope>IDENTIFICATION</scope>
</reference>
<dbReference type="InterPro" id="IPR052035">
    <property type="entry name" value="ZnF_BED_domain_contain"/>
</dbReference>
<keyword evidence="1" id="KW-0472">Membrane</keyword>
<evidence type="ECO:0000313" key="3">
    <source>
        <dbReference type="Proteomes" id="UP000596660"/>
    </source>
</evidence>
<dbReference type="EnsemblPlants" id="AUR62032461-RA">
    <property type="protein sequence ID" value="AUR62032461-RA:cds"/>
    <property type="gene ID" value="AUR62032461"/>
</dbReference>
<keyword evidence="3" id="KW-1185">Reference proteome</keyword>
<dbReference type="PANTHER" id="PTHR46481">
    <property type="entry name" value="ZINC FINGER BED DOMAIN-CONTAINING PROTEIN 4"/>
    <property type="match status" value="1"/>
</dbReference>
<dbReference type="PANTHER" id="PTHR46481:SF8">
    <property type="entry name" value="ZINC FINGER BED DOMAIN-CONTAINING PROTEIN RICESLEEPER 1-LIKE"/>
    <property type="match status" value="1"/>
</dbReference>
<evidence type="ECO:0000313" key="2">
    <source>
        <dbReference type="EnsemblPlants" id="AUR62032461-RA:cds"/>
    </source>
</evidence>
<dbReference type="Proteomes" id="UP000596660">
    <property type="component" value="Unplaced"/>
</dbReference>
<accession>A0A803MMG0</accession>